<protein>
    <submittedName>
        <fullName evidence="1">Uncharacterized protein</fullName>
    </submittedName>
</protein>
<name>A0A0K6ILU3_9GAMM</name>
<organism evidence="1 2">
    <name type="scientific">Marinomonas fungiae</name>
    <dbReference type="NCBI Taxonomy" id="1137284"/>
    <lineage>
        <taxon>Bacteria</taxon>
        <taxon>Pseudomonadati</taxon>
        <taxon>Pseudomonadota</taxon>
        <taxon>Gammaproteobacteria</taxon>
        <taxon>Oceanospirillales</taxon>
        <taxon>Oceanospirillaceae</taxon>
        <taxon>Marinomonas</taxon>
    </lineage>
</organism>
<evidence type="ECO:0000313" key="1">
    <source>
        <dbReference type="EMBL" id="CUB04069.1"/>
    </source>
</evidence>
<proteinExistence type="predicted"/>
<evidence type="ECO:0000313" key="2">
    <source>
        <dbReference type="Proteomes" id="UP000182769"/>
    </source>
</evidence>
<gene>
    <name evidence="1" type="ORF">Ga0061065_105161</name>
</gene>
<sequence>MWLDHDVVIGLVVTREDFKFYPCIEIPDQYAFTFLVMLHKLCEQPYPLEVLHIELDPRTQIPQTQLISSCPRELLEPILDEFGAKLRICLQ</sequence>
<dbReference type="Proteomes" id="UP000182769">
    <property type="component" value="Unassembled WGS sequence"/>
</dbReference>
<keyword evidence="2" id="KW-1185">Reference proteome</keyword>
<dbReference type="AlphaFoldDB" id="A0A0K6ILU3"/>
<dbReference type="STRING" id="1137284.GCA_001418205_01928"/>
<accession>A0A0K6ILU3</accession>
<reference evidence="2" key="1">
    <citation type="submission" date="2015-08" db="EMBL/GenBank/DDBJ databases">
        <authorList>
            <person name="Varghese N."/>
        </authorList>
    </citation>
    <scope>NUCLEOTIDE SEQUENCE [LARGE SCALE GENOMIC DNA]</scope>
    <source>
        <strain evidence="2">JCM 18476</strain>
    </source>
</reference>
<dbReference type="EMBL" id="CYHG01000005">
    <property type="protein sequence ID" value="CUB04069.1"/>
    <property type="molecule type" value="Genomic_DNA"/>
</dbReference>